<dbReference type="PIRSF" id="PIRSF001235">
    <property type="entry name" value="Amidase_carbamoylase"/>
    <property type="match status" value="1"/>
</dbReference>
<feature type="binding site" evidence="3">
    <location>
        <position position="96"/>
    </location>
    <ligand>
        <name>Zn(2+)</name>
        <dbReference type="ChEBI" id="CHEBI:29105"/>
        <label>1</label>
    </ligand>
</feature>
<sequence>MIMPRRIDIDPESVERHLQQLARFGAVGPTGVSRPVYSPEWVAAQDQVAAWGREADLAVRRDAVGNIWSRLNGTEDGKVIVTGSHIDTQRPGGRYDGALGVIAGLIALSALKQQLGLPKRPLEAVSLCEEEGSRFGRTHFWGSRAIVGRIDRGEAETLLDYDGISMAEAMRSVGLEPAAIPAAKRTDIDTYIELHIEQGPILEERRLPAGIVDRITGLRHYLVEVEGRDDHAGGAPMDVRRDPMAGAAEIVSKVIETAVTMGRPAVTTVGRMLVEPNYPAIVPKRVLFMVDARHPDPAALNELFRRHEAVFDEVGGRRHLTVRWEIAMNHPPCPADPTTVRLLEEAARTAGVPACTMHSGAGHDAQMMANAAKMAMIFVQSKDGRSHTPDEFTALDHCVAGVQILATVLQRLAY</sequence>
<dbReference type="SUPFAM" id="SSF55031">
    <property type="entry name" value="Bacterial exopeptidase dimerisation domain"/>
    <property type="match status" value="1"/>
</dbReference>
<evidence type="ECO:0000256" key="1">
    <source>
        <dbReference type="ARBA" id="ARBA00006153"/>
    </source>
</evidence>
<dbReference type="GO" id="GO:0046872">
    <property type="term" value="F:metal ion binding"/>
    <property type="evidence" value="ECO:0007669"/>
    <property type="project" value="UniProtKB-KW"/>
</dbReference>
<proteinExistence type="inferred from homology"/>
<keyword evidence="2 4" id="KW-0378">Hydrolase</keyword>
<dbReference type="GO" id="GO:0016813">
    <property type="term" value="F:hydrolase activity, acting on carbon-nitrogen (but not peptide) bonds, in linear amidines"/>
    <property type="evidence" value="ECO:0007669"/>
    <property type="project" value="InterPro"/>
</dbReference>
<comment type="cofactor">
    <cofactor evidence="3">
        <name>Zn(2+)</name>
        <dbReference type="ChEBI" id="CHEBI:29105"/>
    </cofactor>
    <text evidence="3">Binds 2 Zn(2+) ions per subunit.</text>
</comment>
<evidence type="ECO:0000313" key="5">
    <source>
        <dbReference type="Proteomes" id="UP000320393"/>
    </source>
</evidence>
<dbReference type="InterPro" id="IPR002933">
    <property type="entry name" value="Peptidase_M20"/>
</dbReference>
<reference evidence="4 5" key="1">
    <citation type="journal article" date="2019" name="Nat. Microbiol.">
        <title>Mediterranean grassland soil C-N compound turnover is dependent on rainfall and depth, and is mediated by genomically divergent microorganisms.</title>
        <authorList>
            <person name="Diamond S."/>
            <person name="Andeer P.F."/>
            <person name="Li Z."/>
            <person name="Crits-Christoph A."/>
            <person name="Burstein D."/>
            <person name="Anantharaman K."/>
            <person name="Lane K.R."/>
            <person name="Thomas B.C."/>
            <person name="Pan C."/>
            <person name="Northen T.R."/>
            <person name="Banfield J.F."/>
        </authorList>
    </citation>
    <scope>NUCLEOTIDE SEQUENCE [LARGE SCALE GENOMIC DNA]</scope>
    <source>
        <strain evidence="4">NP_5</strain>
    </source>
</reference>
<name>A0A537M9L8_9BACT</name>
<keyword evidence="3" id="KW-0862">Zinc</keyword>
<dbReference type="InterPro" id="IPR010158">
    <property type="entry name" value="Amidase_Cbmase"/>
</dbReference>
<dbReference type="Pfam" id="PF01546">
    <property type="entry name" value="Peptidase_M20"/>
    <property type="match status" value="1"/>
</dbReference>
<evidence type="ECO:0000256" key="3">
    <source>
        <dbReference type="PIRSR" id="PIRSR001235-1"/>
    </source>
</evidence>
<keyword evidence="3" id="KW-0479">Metal-binding</keyword>
<feature type="binding site" evidence="3">
    <location>
        <position position="85"/>
    </location>
    <ligand>
        <name>Zn(2+)</name>
        <dbReference type="ChEBI" id="CHEBI:29105"/>
        <label>1</label>
    </ligand>
</feature>
<feature type="binding site" evidence="3">
    <location>
        <position position="131"/>
    </location>
    <ligand>
        <name>Zn(2+)</name>
        <dbReference type="ChEBI" id="CHEBI:29105"/>
        <label>2</label>
    </ligand>
</feature>
<gene>
    <name evidence="4" type="ORF">E6H02_00265</name>
</gene>
<accession>A0A537M9L8</accession>
<evidence type="ECO:0000313" key="4">
    <source>
        <dbReference type="EMBL" id="TMJ16911.1"/>
    </source>
</evidence>
<dbReference type="Proteomes" id="UP000320393">
    <property type="component" value="Unassembled WGS sequence"/>
</dbReference>
<dbReference type="Gene3D" id="3.40.630.10">
    <property type="entry name" value="Zn peptidases"/>
    <property type="match status" value="1"/>
</dbReference>
<feature type="binding site" evidence="3">
    <location>
        <position position="195"/>
    </location>
    <ligand>
        <name>Zn(2+)</name>
        <dbReference type="ChEBI" id="CHEBI:29105"/>
        <label>1</label>
    </ligand>
</feature>
<dbReference type="AlphaFoldDB" id="A0A537M9L8"/>
<dbReference type="EC" id="3.5.-.-" evidence="4"/>
<dbReference type="Gene3D" id="3.30.70.360">
    <property type="match status" value="1"/>
</dbReference>
<feature type="binding site" evidence="3">
    <location>
        <position position="387"/>
    </location>
    <ligand>
        <name>Zn(2+)</name>
        <dbReference type="ChEBI" id="CHEBI:29105"/>
        <label>2</label>
    </ligand>
</feature>
<protein>
    <submittedName>
        <fullName evidence="4">Hydantoinase/carbamoylase family amidase</fullName>
        <ecNumber evidence="4">3.5.-.-</ecNumber>
    </submittedName>
</protein>
<dbReference type="CDD" id="cd03884">
    <property type="entry name" value="M20_bAS"/>
    <property type="match status" value="1"/>
</dbReference>
<dbReference type="SUPFAM" id="SSF53187">
    <property type="entry name" value="Zn-dependent exopeptidases"/>
    <property type="match status" value="1"/>
</dbReference>
<evidence type="ECO:0000256" key="2">
    <source>
        <dbReference type="ARBA" id="ARBA00022801"/>
    </source>
</evidence>
<comment type="caution">
    <text evidence="4">The sequence shown here is derived from an EMBL/GenBank/DDBJ whole genome shotgun (WGS) entry which is preliminary data.</text>
</comment>
<dbReference type="InterPro" id="IPR036264">
    <property type="entry name" value="Bact_exopeptidase_dim_dom"/>
</dbReference>
<feature type="binding site" evidence="3">
    <location>
        <position position="96"/>
    </location>
    <ligand>
        <name>Zn(2+)</name>
        <dbReference type="ChEBI" id="CHEBI:29105"/>
        <label>2</label>
    </ligand>
</feature>
<organism evidence="4 5">
    <name type="scientific">Candidatus Segetimicrobium genomatis</name>
    <dbReference type="NCBI Taxonomy" id="2569760"/>
    <lineage>
        <taxon>Bacteria</taxon>
        <taxon>Bacillati</taxon>
        <taxon>Candidatus Sysuimicrobiota</taxon>
        <taxon>Candidatus Sysuimicrobiia</taxon>
        <taxon>Candidatus Sysuimicrobiales</taxon>
        <taxon>Candidatus Segetimicrobiaceae</taxon>
        <taxon>Candidatus Segetimicrobium</taxon>
    </lineage>
</organism>
<dbReference type="PANTHER" id="PTHR32494:SF5">
    <property type="entry name" value="ALLANTOATE AMIDOHYDROLASE"/>
    <property type="match status" value="1"/>
</dbReference>
<dbReference type="PANTHER" id="PTHR32494">
    <property type="entry name" value="ALLANTOATE DEIMINASE-RELATED"/>
    <property type="match status" value="1"/>
</dbReference>
<dbReference type="EMBL" id="VBAM01000007">
    <property type="protein sequence ID" value="TMJ16911.1"/>
    <property type="molecule type" value="Genomic_DNA"/>
</dbReference>
<dbReference type="NCBIfam" id="TIGR01879">
    <property type="entry name" value="hydantase"/>
    <property type="match status" value="1"/>
</dbReference>
<comment type="similarity">
    <text evidence="1">Belongs to the peptidase M20 family.</text>
</comment>